<accession>K6YV25</accession>
<comment type="caution">
    <text evidence="3">The sequence shown here is derived from an EMBL/GenBank/DDBJ whole genome shotgun (WGS) entry which is preliminary data.</text>
</comment>
<feature type="domain" description="Rhodanese" evidence="2">
    <location>
        <begin position="34"/>
        <end position="124"/>
    </location>
</feature>
<dbReference type="PROSITE" id="PS50206">
    <property type="entry name" value="RHODANESE_3"/>
    <property type="match status" value="1"/>
</dbReference>
<dbReference type="PANTHER" id="PTHR43031">
    <property type="entry name" value="FAD-DEPENDENT OXIDOREDUCTASE"/>
    <property type="match status" value="1"/>
</dbReference>
<dbReference type="InterPro" id="IPR036873">
    <property type="entry name" value="Rhodanese-like_dom_sf"/>
</dbReference>
<dbReference type="Proteomes" id="UP000006327">
    <property type="component" value="Unassembled WGS sequence"/>
</dbReference>
<dbReference type="RefSeq" id="WP_007622610.1">
    <property type="nucleotide sequence ID" value="NZ_BAEO01000055.1"/>
</dbReference>
<evidence type="ECO:0000259" key="2">
    <source>
        <dbReference type="PROSITE" id="PS50206"/>
    </source>
</evidence>
<dbReference type="eggNOG" id="COG0607">
    <property type="taxonomic scope" value="Bacteria"/>
</dbReference>
<dbReference type="InterPro" id="IPR050229">
    <property type="entry name" value="GlpE_sulfurtransferase"/>
</dbReference>
<reference evidence="3 4" key="1">
    <citation type="journal article" date="2017" name="Antonie Van Leeuwenhoek">
        <title>Rhizobium rhizosphaerae sp. nov., a novel species isolated from rice rhizosphere.</title>
        <authorList>
            <person name="Zhao J.J."/>
            <person name="Zhang J."/>
            <person name="Zhang R.J."/>
            <person name="Zhang C.W."/>
            <person name="Yin H.Q."/>
            <person name="Zhang X.X."/>
        </authorList>
    </citation>
    <scope>NUCLEOTIDE SEQUENCE [LARGE SCALE GENOMIC DNA]</scope>
    <source>
        <strain evidence="3 4">BSs20135</strain>
    </source>
</reference>
<name>K6YV25_9ALTE</name>
<dbReference type="Gene3D" id="3.40.250.10">
    <property type="entry name" value="Rhodanese-like domain"/>
    <property type="match status" value="1"/>
</dbReference>
<protein>
    <submittedName>
        <fullName evidence="3">Phage shock protein E</fullName>
    </submittedName>
</protein>
<feature type="signal peptide" evidence="1">
    <location>
        <begin position="1"/>
        <end position="19"/>
    </location>
</feature>
<evidence type="ECO:0000256" key="1">
    <source>
        <dbReference type="SAM" id="SignalP"/>
    </source>
</evidence>
<dbReference type="STRING" id="493475.GARC_3614"/>
<dbReference type="InterPro" id="IPR001763">
    <property type="entry name" value="Rhodanese-like_dom"/>
</dbReference>
<dbReference type="EMBL" id="BAEO01000055">
    <property type="protein sequence ID" value="GAC20568.1"/>
    <property type="molecule type" value="Genomic_DNA"/>
</dbReference>
<organism evidence="3 4">
    <name type="scientific">Paraglaciecola arctica BSs20135</name>
    <dbReference type="NCBI Taxonomy" id="493475"/>
    <lineage>
        <taxon>Bacteria</taxon>
        <taxon>Pseudomonadati</taxon>
        <taxon>Pseudomonadota</taxon>
        <taxon>Gammaproteobacteria</taxon>
        <taxon>Alteromonadales</taxon>
        <taxon>Alteromonadaceae</taxon>
        <taxon>Paraglaciecola</taxon>
    </lineage>
</organism>
<dbReference type="SMART" id="SM00450">
    <property type="entry name" value="RHOD"/>
    <property type="match status" value="1"/>
</dbReference>
<dbReference type="AlphaFoldDB" id="K6YV25"/>
<dbReference type="Pfam" id="PF00581">
    <property type="entry name" value="Rhodanese"/>
    <property type="match status" value="1"/>
</dbReference>
<keyword evidence="4" id="KW-1185">Reference proteome</keyword>
<sequence length="124" mass="13682">MFKHTALWILSLLSFSAFSGNVNNISQQELLEANAKDLVIVDVRTPEEFQQGHVPNAINVPLSEIIDNPAILASSKEKSIVLYCRSGYRAGKAAKALQKDGYQNLSHLEGDMQAWLKQGLAVEK</sequence>
<keyword evidence="1" id="KW-0732">Signal</keyword>
<dbReference type="SUPFAM" id="SSF52821">
    <property type="entry name" value="Rhodanese/Cell cycle control phosphatase"/>
    <property type="match status" value="1"/>
</dbReference>
<evidence type="ECO:0000313" key="4">
    <source>
        <dbReference type="Proteomes" id="UP000006327"/>
    </source>
</evidence>
<evidence type="ECO:0000313" key="3">
    <source>
        <dbReference type="EMBL" id="GAC20568.1"/>
    </source>
</evidence>
<dbReference type="CDD" id="cd00158">
    <property type="entry name" value="RHOD"/>
    <property type="match status" value="1"/>
</dbReference>
<gene>
    <name evidence="3" type="primary">pspE</name>
    <name evidence="3" type="ORF">GARC_3614</name>
</gene>
<proteinExistence type="predicted"/>
<feature type="chain" id="PRO_5003897620" evidence="1">
    <location>
        <begin position="20"/>
        <end position="124"/>
    </location>
</feature>
<dbReference type="OrthoDB" id="9814704at2"/>
<dbReference type="PANTHER" id="PTHR43031:SF1">
    <property type="entry name" value="PYRIDINE NUCLEOTIDE-DISULPHIDE OXIDOREDUCTASE"/>
    <property type="match status" value="1"/>
</dbReference>